<evidence type="ECO:0000256" key="6">
    <source>
        <dbReference type="SAM" id="MobiDB-lite"/>
    </source>
</evidence>
<feature type="compositionally biased region" description="Polar residues" evidence="6">
    <location>
        <begin position="1139"/>
        <end position="1165"/>
    </location>
</feature>
<evidence type="ECO:0000256" key="2">
    <source>
        <dbReference type="ARBA" id="ARBA00022737"/>
    </source>
</evidence>
<protein>
    <recommendedName>
        <fullName evidence="1">phospholipase D</fullName>
        <ecNumber evidence="1">3.1.4.4</ecNumber>
    </recommendedName>
</protein>
<feature type="region of interest" description="Disordered" evidence="6">
    <location>
        <begin position="1024"/>
        <end position="1243"/>
    </location>
</feature>
<keyword evidence="2" id="KW-0677">Repeat</keyword>
<keyword evidence="9" id="KW-1185">Reference proteome</keyword>
<dbReference type="Proteomes" id="UP000567179">
    <property type="component" value="Unassembled WGS sequence"/>
</dbReference>
<keyword evidence="5" id="KW-0443">Lipid metabolism</keyword>
<evidence type="ECO:0000256" key="1">
    <source>
        <dbReference type="ARBA" id="ARBA00012027"/>
    </source>
</evidence>
<feature type="compositionally biased region" description="Polar residues" evidence="6">
    <location>
        <begin position="1371"/>
        <end position="1383"/>
    </location>
</feature>
<feature type="compositionally biased region" description="Polar residues" evidence="6">
    <location>
        <begin position="1233"/>
        <end position="1243"/>
    </location>
</feature>
<dbReference type="PANTHER" id="PTHR18896">
    <property type="entry name" value="PHOSPHOLIPASE D"/>
    <property type="match status" value="1"/>
</dbReference>
<evidence type="ECO:0000313" key="9">
    <source>
        <dbReference type="Proteomes" id="UP000567179"/>
    </source>
</evidence>
<feature type="compositionally biased region" description="Polar residues" evidence="6">
    <location>
        <begin position="1081"/>
        <end position="1092"/>
    </location>
</feature>
<feature type="region of interest" description="Disordered" evidence="6">
    <location>
        <begin position="858"/>
        <end position="882"/>
    </location>
</feature>
<accession>A0A8H5BBN3</accession>
<feature type="region of interest" description="Disordered" evidence="6">
    <location>
        <begin position="1469"/>
        <end position="1499"/>
    </location>
</feature>
<evidence type="ECO:0000256" key="5">
    <source>
        <dbReference type="ARBA" id="ARBA00023098"/>
    </source>
</evidence>
<proteinExistence type="predicted"/>
<dbReference type="SUPFAM" id="SSF56024">
    <property type="entry name" value="Phospholipase D/nuclease"/>
    <property type="match status" value="2"/>
</dbReference>
<dbReference type="PANTHER" id="PTHR18896:SF186">
    <property type="entry name" value="PHOSPHOLIPASE D"/>
    <property type="match status" value="1"/>
</dbReference>
<feature type="domain" description="PLD phosphodiesterase" evidence="7">
    <location>
        <begin position="188"/>
        <end position="215"/>
    </location>
</feature>
<feature type="compositionally biased region" description="Polar residues" evidence="6">
    <location>
        <begin position="1106"/>
        <end position="1116"/>
    </location>
</feature>
<dbReference type="Gene3D" id="3.30.870.10">
    <property type="entry name" value="Endonuclease Chain A"/>
    <property type="match status" value="2"/>
</dbReference>
<feature type="compositionally biased region" description="Polar residues" evidence="6">
    <location>
        <begin position="1204"/>
        <end position="1223"/>
    </location>
</feature>
<feature type="compositionally biased region" description="Polar residues" evidence="6">
    <location>
        <begin position="866"/>
        <end position="877"/>
    </location>
</feature>
<dbReference type="OrthoDB" id="14911at2759"/>
<feature type="compositionally biased region" description="Basic and acidic residues" evidence="6">
    <location>
        <begin position="936"/>
        <end position="950"/>
    </location>
</feature>
<dbReference type="GO" id="GO:0009395">
    <property type="term" value="P:phospholipid catabolic process"/>
    <property type="evidence" value="ECO:0007669"/>
    <property type="project" value="TreeGrafter"/>
</dbReference>
<evidence type="ECO:0000256" key="3">
    <source>
        <dbReference type="ARBA" id="ARBA00022801"/>
    </source>
</evidence>
<comment type="caution">
    <text evidence="8">The sequence shown here is derived from an EMBL/GenBank/DDBJ whole genome shotgun (WGS) entry which is preliminary data.</text>
</comment>
<evidence type="ECO:0000313" key="8">
    <source>
        <dbReference type="EMBL" id="KAF5319222.1"/>
    </source>
</evidence>
<evidence type="ECO:0000256" key="4">
    <source>
        <dbReference type="ARBA" id="ARBA00022963"/>
    </source>
</evidence>
<dbReference type="GO" id="GO:0004630">
    <property type="term" value="F:phospholipase D activity"/>
    <property type="evidence" value="ECO:0007669"/>
    <property type="project" value="UniProtKB-EC"/>
</dbReference>
<name>A0A8H5BBN3_9AGAR</name>
<evidence type="ECO:0000259" key="7">
    <source>
        <dbReference type="PROSITE" id="PS50035"/>
    </source>
</evidence>
<feature type="compositionally biased region" description="Basic and acidic residues" evidence="6">
    <location>
        <begin position="1474"/>
        <end position="1487"/>
    </location>
</feature>
<dbReference type="CDD" id="cd09141">
    <property type="entry name" value="PLDc_vPLD1_2_yPLD_like_2"/>
    <property type="match status" value="1"/>
</dbReference>
<sequence length="1587" mass="177298">MPIAEANDGLRRHRYAQLGILPDNRRQPSRQPSEFRNDLIQGLLAQSVYTTMSFLKTGLNSIKSSIEQTQNESMDLLKKAQKVVGHARSEVIGRHDDPEEQAADELLASIRKGHRFESFAAERAGHAAKWIGGLPLSFTCAARLLYDNCESIAVSNLNNRVQNKLEALHPNITCLRHPDHIGAKDSVEFWSHHEKIVAVDNRYAAIGGLDLCFGRWDTHTHPLADVHPTDFSKTLFPGQDYNNARIMDFKEVYDYASNTLSILDNARMPWHDVHMTFEGPAVLDISQHFVERWNEIKKRKVDWLALPHEPASEAPNEAAPRHPHYEHWREIGRRYEQFWHGNNATPNVDREQRYGGPRIERTCKVQVVRSVSDWSHGVLTEHSIQDAYIDLIKNAEKYIYIENQFFISATKPGGSVVNQIGAALVERIVRAGQAGEKFRVVVVIPEVPGFAGDIKMESSIKTIMAAQYRTINRGGSSIYEAVRAAGYEPLDYIRFYHLRSYDRINAPAGFIKASEENSTVKFHEAQIALARQWVAGDHLTTQKEVVVVIPQDEPPQPGDKPVTTKTERVPIPVDDNAAREVVERFEDGAKALRSDADVADTVAQHMLSDRTSLLEEAWLGSEEEELNGYVSELLYIHSKVMIVDDRRVIGDGDSEIALVIEDDDMIPSTMNGEHFPVSRFAATLRRQLYKEHLGLIPPQPCDSRQPKVTPFMHPAPYSNPDETGTDLDMLVADPIANETEILWIGTAKKNREIFTEIFRPLPTNLVRSWSAYENYRSKGKTGHVVPGVPLDRVKARLNEVRGALVECPLDFLIEDRDLVTGPEWTEPLAKRAKLDHESPIYVRGDSEDIDETPAMVATEDDEPKASSDNQGQNNCIWTGTKPYHTSRPKTMTLISRFDYRKHYLAPLRTSPKPARPAPSTAMLQSTRQYARRRRREREWGARDRENDENDKLERSILKRRWIYQHDLYAKHVASNSFTKYRPYPTAAQFSASQDLISRTTTFLRRELQVWEGLDIEYEALEGVEPPPDLVRGRRWRSPSPPRRERTREDVRTNGRQPSRSSERSDSWSPSGRHHSPARSGPDTNGLSLPEASTSRRHDQNHLYSRVSHSPPQSGGQRASMRLSKRKNLQEDEDHDDITAPSSSKVHPAAPSSQISHNSQHLSQHTNKPDLKGKRRAYSDTAPEDTSDIAGEAVGHHGLDRSAPPTDQNSPKQHVNTSRNSLAQTHRPAHLNRKPSSTTLPNLENSAKNLLCDDQDAGETDNSAIDLEHEGRITQDKFLRPTAHLSETRNDAIGGISSLHLSTGSCLGVTILTSPALNVAKNNANKIANRSLQSQIRSILDPAGQASQSGVRVRPPAENNTNRQHIARDTKINGSNAGTASNSPGKAVADSLHPQLSTEHHSLAAPSMSTSESHRRLPIPDAAVQDQDDRSQVSLFENKNTRNTVNTIDVAHTKLLTRLKLEKAQAQLSINAPPSKKDGMTHGQKADQDPEPDNGCPSGTSSSATLCFKAKDGLPIKAEEQVHGLADALLDGGGEGKAVLSLKAQREQNDPESASGCVARVKEAQLKAKLRPAHLRARLAAENRLLDE</sequence>
<dbReference type="EC" id="3.1.4.4" evidence="1"/>
<feature type="compositionally biased region" description="Basic and acidic residues" evidence="6">
    <location>
        <begin position="1041"/>
        <end position="1052"/>
    </location>
</feature>
<dbReference type="SMART" id="SM00155">
    <property type="entry name" value="PLDc"/>
    <property type="match status" value="2"/>
</dbReference>
<dbReference type="PROSITE" id="PS50035">
    <property type="entry name" value="PLD"/>
    <property type="match status" value="1"/>
</dbReference>
<gene>
    <name evidence="8" type="ORF">D9619_008452</name>
</gene>
<dbReference type="EMBL" id="JAACJJ010000029">
    <property type="protein sequence ID" value="KAF5319222.1"/>
    <property type="molecule type" value="Genomic_DNA"/>
</dbReference>
<dbReference type="Pfam" id="PF00614">
    <property type="entry name" value="PLDc"/>
    <property type="match status" value="1"/>
</dbReference>
<keyword evidence="4" id="KW-0442">Lipid degradation</keyword>
<feature type="region of interest" description="Disordered" evidence="6">
    <location>
        <begin position="908"/>
        <end position="950"/>
    </location>
</feature>
<dbReference type="InterPro" id="IPR015679">
    <property type="entry name" value="PLipase_D_fam"/>
</dbReference>
<reference evidence="8 9" key="1">
    <citation type="journal article" date="2020" name="ISME J.">
        <title>Uncovering the hidden diversity of litter-decomposition mechanisms in mushroom-forming fungi.</title>
        <authorList>
            <person name="Floudas D."/>
            <person name="Bentzer J."/>
            <person name="Ahren D."/>
            <person name="Johansson T."/>
            <person name="Persson P."/>
            <person name="Tunlid A."/>
        </authorList>
    </citation>
    <scope>NUCLEOTIDE SEQUENCE [LARGE SCALE GENOMIC DNA]</scope>
    <source>
        <strain evidence="8 9">CBS 101986</strain>
    </source>
</reference>
<organism evidence="8 9">
    <name type="scientific">Psilocybe cf. subviscida</name>
    <dbReference type="NCBI Taxonomy" id="2480587"/>
    <lineage>
        <taxon>Eukaryota</taxon>
        <taxon>Fungi</taxon>
        <taxon>Dikarya</taxon>
        <taxon>Basidiomycota</taxon>
        <taxon>Agaricomycotina</taxon>
        <taxon>Agaricomycetes</taxon>
        <taxon>Agaricomycetidae</taxon>
        <taxon>Agaricales</taxon>
        <taxon>Agaricineae</taxon>
        <taxon>Strophariaceae</taxon>
        <taxon>Psilocybe</taxon>
    </lineage>
</organism>
<dbReference type="InterPro" id="IPR001736">
    <property type="entry name" value="PLipase_D/transphosphatidylase"/>
</dbReference>
<feature type="region of interest" description="Disordered" evidence="6">
    <location>
        <begin position="1342"/>
        <end position="1393"/>
    </location>
</feature>
<keyword evidence="3" id="KW-0378">Hydrolase</keyword>